<organism evidence="5 8">
    <name type="scientific">Iris pallida</name>
    <name type="common">Sweet iris</name>
    <dbReference type="NCBI Taxonomy" id="29817"/>
    <lineage>
        <taxon>Eukaryota</taxon>
        <taxon>Viridiplantae</taxon>
        <taxon>Streptophyta</taxon>
        <taxon>Embryophyta</taxon>
        <taxon>Tracheophyta</taxon>
        <taxon>Spermatophyta</taxon>
        <taxon>Magnoliopsida</taxon>
        <taxon>Liliopsida</taxon>
        <taxon>Asparagales</taxon>
        <taxon>Iridaceae</taxon>
        <taxon>Iridoideae</taxon>
        <taxon>Irideae</taxon>
        <taxon>Iris</taxon>
    </lineage>
</organism>
<evidence type="ECO:0000313" key="5">
    <source>
        <dbReference type="EMBL" id="KAJ6801926.1"/>
    </source>
</evidence>
<evidence type="ECO:0000313" key="7">
    <source>
        <dbReference type="EMBL" id="KAJ6815658.1"/>
    </source>
</evidence>
<evidence type="ECO:0000259" key="3">
    <source>
        <dbReference type="Pfam" id="PF04836"/>
    </source>
</evidence>
<dbReference type="InterPro" id="IPR016024">
    <property type="entry name" value="ARM-type_fold"/>
</dbReference>
<gene>
    <name evidence="7" type="ORF">M6B38_133570</name>
    <name evidence="6" type="ORF">M6B38_166295</name>
    <name evidence="5" type="ORF">M6B38_192645</name>
</gene>
<evidence type="ECO:0000256" key="2">
    <source>
        <dbReference type="SAM" id="MobiDB-lite"/>
    </source>
</evidence>
<evidence type="ECO:0000259" key="4">
    <source>
        <dbReference type="Pfam" id="PF05004"/>
    </source>
</evidence>
<protein>
    <recommendedName>
        <fullName evidence="9">Interferon-related developmental regulator 1</fullName>
    </recommendedName>
</protein>
<dbReference type="SUPFAM" id="SSF48371">
    <property type="entry name" value="ARM repeat"/>
    <property type="match status" value="1"/>
</dbReference>
<dbReference type="InterPro" id="IPR039777">
    <property type="entry name" value="IFRD"/>
</dbReference>
<comment type="similarity">
    <text evidence="1">Belongs to the IFRD family.</text>
</comment>
<dbReference type="InterPro" id="IPR006921">
    <property type="entry name" value="Interferon-rel_develop_reg_C"/>
</dbReference>
<feature type="region of interest" description="Disordered" evidence="2">
    <location>
        <begin position="391"/>
        <end position="414"/>
    </location>
</feature>
<dbReference type="EMBL" id="JANAVB010028686">
    <property type="protein sequence ID" value="KAJ6815658.1"/>
    <property type="molecule type" value="Genomic_DNA"/>
</dbReference>
<dbReference type="Pfam" id="PF04836">
    <property type="entry name" value="IFRD_C"/>
    <property type="match status" value="1"/>
</dbReference>
<reference evidence="5" key="1">
    <citation type="journal article" date="2023" name="GigaByte">
        <title>Genome assembly of the bearded iris, Iris pallida Lam.</title>
        <authorList>
            <person name="Bruccoleri R.E."/>
            <person name="Oakeley E.J."/>
            <person name="Faust A.M.E."/>
            <person name="Altorfer M."/>
            <person name="Dessus-Babus S."/>
            <person name="Burckhardt D."/>
            <person name="Oertli M."/>
            <person name="Naumann U."/>
            <person name="Petersen F."/>
            <person name="Wong J."/>
        </authorList>
    </citation>
    <scope>NUCLEOTIDE SEQUENCE</scope>
    <source>
        <strain evidence="5">GSM-AAB239-AS_SAM_17_03QT</strain>
    </source>
</reference>
<evidence type="ECO:0000256" key="1">
    <source>
        <dbReference type="ARBA" id="ARBA00008828"/>
    </source>
</evidence>
<dbReference type="PANTHER" id="PTHR12354">
    <property type="entry name" value="INTERFERON-RELATED DEVELOPMENTAL REGULATOR"/>
    <property type="match status" value="1"/>
</dbReference>
<keyword evidence="8" id="KW-1185">Reference proteome</keyword>
<feature type="compositionally biased region" description="Basic and acidic residues" evidence="2">
    <location>
        <begin position="391"/>
        <end position="412"/>
    </location>
</feature>
<dbReference type="Pfam" id="PF05004">
    <property type="entry name" value="IFRD"/>
    <property type="match status" value="1"/>
</dbReference>
<dbReference type="EMBL" id="JANAVB010033419">
    <property type="protein sequence ID" value="KAJ6808253.1"/>
    <property type="molecule type" value="Genomic_DNA"/>
</dbReference>
<name>A0AAX6ECX7_IRIPA</name>
<evidence type="ECO:0008006" key="9">
    <source>
        <dbReference type="Google" id="ProtNLM"/>
    </source>
</evidence>
<feature type="domain" description="Interferon-related developmental regulator C-terminal" evidence="3">
    <location>
        <begin position="373"/>
        <end position="417"/>
    </location>
</feature>
<dbReference type="Proteomes" id="UP001140949">
    <property type="component" value="Unassembled WGS sequence"/>
</dbReference>
<dbReference type="AlphaFoldDB" id="A0AAX6ECX7"/>
<evidence type="ECO:0000313" key="6">
    <source>
        <dbReference type="EMBL" id="KAJ6808253.1"/>
    </source>
</evidence>
<dbReference type="Gene3D" id="1.25.10.10">
    <property type="entry name" value="Leucine-rich Repeat Variant"/>
    <property type="match status" value="1"/>
</dbReference>
<proteinExistence type="inferred from homology"/>
<feature type="region of interest" description="Disordered" evidence="2">
    <location>
        <begin position="1"/>
        <end position="24"/>
    </location>
</feature>
<reference evidence="5" key="2">
    <citation type="submission" date="2023-04" db="EMBL/GenBank/DDBJ databases">
        <authorList>
            <person name="Bruccoleri R.E."/>
            <person name="Oakeley E.J."/>
            <person name="Faust A.-M."/>
            <person name="Dessus-Babus S."/>
            <person name="Altorfer M."/>
            <person name="Burckhardt D."/>
            <person name="Oertli M."/>
            <person name="Naumann U."/>
            <person name="Petersen F."/>
            <person name="Wong J."/>
        </authorList>
    </citation>
    <scope>NUCLEOTIDE SEQUENCE</scope>
    <source>
        <strain evidence="5">GSM-AAB239-AS_SAM_17_03QT</strain>
        <tissue evidence="5">Leaf</tissue>
    </source>
</reference>
<comment type="caution">
    <text evidence="5">The sequence shown here is derived from an EMBL/GenBank/DDBJ whole genome shotgun (WGS) entry which is preliminary data.</text>
</comment>
<feature type="compositionally biased region" description="Low complexity" evidence="2">
    <location>
        <begin position="13"/>
        <end position="24"/>
    </location>
</feature>
<dbReference type="InterPro" id="IPR007701">
    <property type="entry name" value="Interferon-rel_develop_reg_N"/>
</dbReference>
<dbReference type="PANTHER" id="PTHR12354:SF1">
    <property type="entry name" value="INTERFERON-RELATED DEVELOPMENTAL REGULATOR 1"/>
    <property type="match status" value="1"/>
</dbReference>
<feature type="domain" description="Interferon-related developmental regulator N-terminal" evidence="4">
    <location>
        <begin position="23"/>
        <end position="324"/>
    </location>
</feature>
<evidence type="ECO:0000313" key="8">
    <source>
        <dbReference type="Proteomes" id="UP001140949"/>
    </source>
</evidence>
<sequence length="430" mass="48118">MGRRKQNKRTTDQFDSSDTDSITSTSTGFSDLTLAHETENVNSLDFVIEKCLESLDNKSTRLKALKELLDAFEGHILLPYLENRYVTLLDQYINSIKKGKGSSMEACLASRAIGLLAITVGTGNSAHEIMEQSLPHLERAIVSGNDAVKISVLDCLAIITFVGAKNWDETEKSMKIMWEIIHSKSSLKVSRPSSAVLAAAVSAWSFLLTTIGGCRIDLDSWVEPISFLCTLLENDDRAVRFAAGEAVTIVFETVIGNKLSSEMADLGISDNEQLKPKWFKPIMSLKAKIKNIVVELSMEAGGKGIADKKNLNNQRDLFQKIYKYFMDEECPETSTKVAKGLGVLITSSWTKLIQLNFMKRFLASGFLKHAQENELLHDVFDLTPDRMDSLSAKDKRVNRSSEDKGRTQERNKYRQLAQQRKCGHIFTQED</sequence>
<dbReference type="EMBL" id="JANAVB010037420">
    <property type="protein sequence ID" value="KAJ6801926.1"/>
    <property type="molecule type" value="Genomic_DNA"/>
</dbReference>
<dbReference type="InterPro" id="IPR011989">
    <property type="entry name" value="ARM-like"/>
</dbReference>
<accession>A0AAX6ECX7</accession>